<dbReference type="EMBL" id="GBXM01094861">
    <property type="protein sequence ID" value="JAH13716.1"/>
    <property type="molecule type" value="Transcribed_RNA"/>
</dbReference>
<organism evidence="1">
    <name type="scientific">Anguilla anguilla</name>
    <name type="common">European freshwater eel</name>
    <name type="synonym">Muraena anguilla</name>
    <dbReference type="NCBI Taxonomy" id="7936"/>
    <lineage>
        <taxon>Eukaryota</taxon>
        <taxon>Metazoa</taxon>
        <taxon>Chordata</taxon>
        <taxon>Craniata</taxon>
        <taxon>Vertebrata</taxon>
        <taxon>Euteleostomi</taxon>
        <taxon>Actinopterygii</taxon>
        <taxon>Neopterygii</taxon>
        <taxon>Teleostei</taxon>
        <taxon>Anguilliformes</taxon>
        <taxon>Anguillidae</taxon>
        <taxon>Anguilla</taxon>
    </lineage>
</organism>
<accession>A0A0E9QA03</accession>
<reference evidence="1" key="1">
    <citation type="submission" date="2014-11" db="EMBL/GenBank/DDBJ databases">
        <authorList>
            <person name="Amaro Gonzalez C."/>
        </authorList>
    </citation>
    <scope>NUCLEOTIDE SEQUENCE</scope>
</reference>
<proteinExistence type="predicted"/>
<evidence type="ECO:0000313" key="1">
    <source>
        <dbReference type="EMBL" id="JAH13716.1"/>
    </source>
</evidence>
<reference evidence="1" key="2">
    <citation type="journal article" date="2015" name="Fish Shellfish Immunol.">
        <title>Early steps in the European eel (Anguilla anguilla)-Vibrio vulnificus interaction in the gills: Role of the RtxA13 toxin.</title>
        <authorList>
            <person name="Callol A."/>
            <person name="Pajuelo D."/>
            <person name="Ebbesson L."/>
            <person name="Teles M."/>
            <person name="MacKenzie S."/>
            <person name="Amaro C."/>
        </authorList>
    </citation>
    <scope>NUCLEOTIDE SEQUENCE</scope>
</reference>
<protein>
    <submittedName>
        <fullName evidence="1">Uncharacterized protein</fullName>
    </submittedName>
</protein>
<name>A0A0E9QA03_ANGAN</name>
<dbReference type="AlphaFoldDB" id="A0A0E9QA03"/>
<sequence>MDTKQIPQILQQIFTSTMLSSA</sequence>